<accession>A0ABN7PCY8</accession>
<evidence type="ECO:0000256" key="1">
    <source>
        <dbReference type="SAM" id="MobiDB-lite"/>
    </source>
</evidence>
<protein>
    <submittedName>
        <fullName evidence="2">Uncharacterized protein</fullName>
    </submittedName>
</protein>
<feature type="compositionally biased region" description="Basic and acidic residues" evidence="1">
    <location>
        <begin position="24"/>
        <end position="39"/>
    </location>
</feature>
<keyword evidence="3" id="KW-1185">Reference proteome</keyword>
<reference evidence="2" key="1">
    <citation type="submission" date="2021-03" db="EMBL/GenBank/DDBJ databases">
        <authorList>
            <person name="Tran Van P."/>
        </authorList>
    </citation>
    <scope>NUCLEOTIDE SEQUENCE</scope>
</reference>
<dbReference type="Proteomes" id="UP001153148">
    <property type="component" value="Unassembled WGS sequence"/>
</dbReference>
<evidence type="ECO:0000313" key="2">
    <source>
        <dbReference type="EMBL" id="CAG2065658.1"/>
    </source>
</evidence>
<name>A0ABN7PCY8_TIMPD</name>
<sequence>MSKINGGDGVHRDVINLTEMGDNGTHRNYDGPTLHHDVPRISNKPRHSIMSYNPHIFRELDAPTT</sequence>
<feature type="region of interest" description="Disordered" evidence="1">
    <location>
        <begin position="18"/>
        <end position="49"/>
    </location>
</feature>
<gene>
    <name evidence="2" type="ORF">TPAB3V08_LOCUS12602</name>
</gene>
<comment type="caution">
    <text evidence="2">The sequence shown here is derived from an EMBL/GenBank/DDBJ whole genome shotgun (WGS) entry which is preliminary data.</text>
</comment>
<evidence type="ECO:0000313" key="3">
    <source>
        <dbReference type="Proteomes" id="UP001153148"/>
    </source>
</evidence>
<proteinExistence type="predicted"/>
<organism evidence="2 3">
    <name type="scientific">Timema podura</name>
    <name type="common">Walking stick</name>
    <dbReference type="NCBI Taxonomy" id="61482"/>
    <lineage>
        <taxon>Eukaryota</taxon>
        <taxon>Metazoa</taxon>
        <taxon>Ecdysozoa</taxon>
        <taxon>Arthropoda</taxon>
        <taxon>Hexapoda</taxon>
        <taxon>Insecta</taxon>
        <taxon>Pterygota</taxon>
        <taxon>Neoptera</taxon>
        <taxon>Polyneoptera</taxon>
        <taxon>Phasmatodea</taxon>
        <taxon>Timematodea</taxon>
        <taxon>Timematoidea</taxon>
        <taxon>Timematidae</taxon>
        <taxon>Timema</taxon>
    </lineage>
</organism>
<dbReference type="EMBL" id="CAJPIN010045502">
    <property type="protein sequence ID" value="CAG2065658.1"/>
    <property type="molecule type" value="Genomic_DNA"/>
</dbReference>